<comment type="caution">
    <text evidence="10">The sequence shown here is derived from an EMBL/GenBank/DDBJ whole genome shotgun (WGS) entry which is preliminary data.</text>
</comment>
<feature type="transmembrane region" description="Helical" evidence="8">
    <location>
        <begin position="264"/>
        <end position="291"/>
    </location>
</feature>
<keyword evidence="5 8" id="KW-0812">Transmembrane</keyword>
<keyword evidence="7 8" id="KW-0472">Membrane</keyword>
<sequence length="393" mass="44853">MLSLLHAGEARIALPTWLFLAILGLVCSIQGSIVTNTRLSTRVKQIVSFPLLAAQVILPLMIAGHHRALTIVGGLFSFHLFLRFSEVIFVGPCVGREAVVAPEVLQEELWSCLKRPATAAENKEKHKQRETKRWYHLLPTIVGHLLLTDIVGSWFFTFDGQDLLRIQQDRPVLYLVFIALTAVILSAAINAYGYCLQLFYCLRYDQGSYCPDEWRPLMDNPLKATSLEELWSKRWHQVFRTAWLALAFRPVRTLASKITSRTPVALALASISVFFVSGIMHEYLALCAIGWKPYWSQFIGDECFFFTLHGVLVVFEKMVRAAIPSSWRHTPLSRIVGHCWVVGVTYVTFPWFVNAFGYFNLWHVNPFNALTPYLLDHVWRRYPILHSVCGSLL</sequence>
<dbReference type="AlphaFoldDB" id="A0A1X2HAR2"/>
<evidence type="ECO:0000256" key="2">
    <source>
        <dbReference type="ARBA" id="ARBA00005179"/>
    </source>
</evidence>
<dbReference type="Pfam" id="PF13813">
    <property type="entry name" value="MBOAT_2"/>
    <property type="match status" value="1"/>
</dbReference>
<evidence type="ECO:0000256" key="3">
    <source>
        <dbReference type="ARBA" id="ARBA00007282"/>
    </source>
</evidence>
<evidence type="ECO:0000313" key="10">
    <source>
        <dbReference type="EMBL" id="ORY95732.1"/>
    </source>
</evidence>
<feature type="transmembrane region" description="Helical" evidence="8">
    <location>
        <begin position="12"/>
        <end position="34"/>
    </location>
</feature>
<comment type="pathway">
    <text evidence="2">Secondary metabolite biosynthesis.</text>
</comment>
<feature type="transmembrane region" description="Helical" evidence="8">
    <location>
        <begin position="335"/>
        <end position="353"/>
    </location>
</feature>
<feature type="transmembrane region" description="Helical" evidence="8">
    <location>
        <begin position="297"/>
        <end position="315"/>
    </location>
</feature>
<dbReference type="InterPro" id="IPR032805">
    <property type="entry name" value="Wax_synthase_dom"/>
</dbReference>
<feature type="transmembrane region" description="Helical" evidence="8">
    <location>
        <begin position="68"/>
        <end position="89"/>
    </location>
</feature>
<name>A0A1X2HAR2_SYNRA</name>
<evidence type="ECO:0000256" key="8">
    <source>
        <dbReference type="SAM" id="Phobius"/>
    </source>
</evidence>
<evidence type="ECO:0000256" key="5">
    <source>
        <dbReference type="ARBA" id="ARBA00022692"/>
    </source>
</evidence>
<feature type="transmembrane region" description="Helical" evidence="8">
    <location>
        <begin position="46"/>
        <end position="62"/>
    </location>
</feature>
<reference evidence="10 11" key="1">
    <citation type="submission" date="2016-07" db="EMBL/GenBank/DDBJ databases">
        <title>Pervasive Adenine N6-methylation of Active Genes in Fungi.</title>
        <authorList>
            <consortium name="DOE Joint Genome Institute"/>
            <person name="Mondo S.J."/>
            <person name="Dannebaum R.O."/>
            <person name="Kuo R.C."/>
            <person name="Labutti K."/>
            <person name="Haridas S."/>
            <person name="Kuo A."/>
            <person name="Salamov A."/>
            <person name="Ahrendt S.R."/>
            <person name="Lipzen A."/>
            <person name="Sullivan W."/>
            <person name="Andreopoulos W.B."/>
            <person name="Clum A."/>
            <person name="Lindquist E."/>
            <person name="Daum C."/>
            <person name="Ramamoorthy G.K."/>
            <person name="Gryganskyi A."/>
            <person name="Culley D."/>
            <person name="Magnuson J.K."/>
            <person name="James T.Y."/>
            <person name="O'Malley M.A."/>
            <person name="Stajich J.E."/>
            <person name="Spatafora J.W."/>
            <person name="Visel A."/>
            <person name="Grigoriev I.V."/>
        </authorList>
    </citation>
    <scope>NUCLEOTIDE SEQUENCE [LARGE SCALE GENOMIC DNA]</scope>
    <source>
        <strain evidence="10 11">NRRL 2496</strain>
    </source>
</reference>
<evidence type="ECO:0000256" key="7">
    <source>
        <dbReference type="ARBA" id="ARBA00023136"/>
    </source>
</evidence>
<feature type="transmembrane region" description="Helical" evidence="8">
    <location>
        <begin position="172"/>
        <end position="194"/>
    </location>
</feature>
<proteinExistence type="inferred from homology"/>
<dbReference type="OMA" id="WHRIFRA"/>
<keyword evidence="6 8" id="KW-1133">Transmembrane helix</keyword>
<evidence type="ECO:0000256" key="1">
    <source>
        <dbReference type="ARBA" id="ARBA00004141"/>
    </source>
</evidence>
<comment type="subcellular location">
    <subcellularLocation>
        <location evidence="1">Membrane</location>
        <topology evidence="1">Multi-pass membrane protein</topology>
    </subcellularLocation>
</comment>
<dbReference type="STRING" id="13706.A0A1X2HAR2"/>
<dbReference type="GO" id="GO:0006629">
    <property type="term" value="P:lipid metabolic process"/>
    <property type="evidence" value="ECO:0007669"/>
    <property type="project" value="InterPro"/>
</dbReference>
<organism evidence="10 11">
    <name type="scientific">Syncephalastrum racemosum</name>
    <name type="common">Filamentous fungus</name>
    <dbReference type="NCBI Taxonomy" id="13706"/>
    <lineage>
        <taxon>Eukaryota</taxon>
        <taxon>Fungi</taxon>
        <taxon>Fungi incertae sedis</taxon>
        <taxon>Mucoromycota</taxon>
        <taxon>Mucoromycotina</taxon>
        <taxon>Mucoromycetes</taxon>
        <taxon>Mucorales</taxon>
        <taxon>Syncephalastraceae</taxon>
        <taxon>Syncephalastrum</taxon>
    </lineage>
</organism>
<dbReference type="EMBL" id="MCGN01000006">
    <property type="protein sequence ID" value="ORY95732.1"/>
    <property type="molecule type" value="Genomic_DNA"/>
</dbReference>
<dbReference type="GO" id="GO:0016020">
    <property type="term" value="C:membrane"/>
    <property type="evidence" value="ECO:0007669"/>
    <property type="project" value="UniProtKB-SubCell"/>
</dbReference>
<gene>
    <name evidence="10" type="ORF">BCR43DRAFT_525411</name>
</gene>
<dbReference type="OrthoDB" id="1077582at2759"/>
<accession>A0A1X2HAR2</accession>
<comment type="similarity">
    <text evidence="3">Belongs to the wax synthase family.</text>
</comment>
<dbReference type="Proteomes" id="UP000242180">
    <property type="component" value="Unassembled WGS sequence"/>
</dbReference>
<dbReference type="PANTHER" id="PTHR31595">
    <property type="entry name" value="LONG-CHAIN-ALCOHOL O-FATTY-ACYLTRANSFERASE 3-RELATED"/>
    <property type="match status" value="1"/>
</dbReference>
<evidence type="ECO:0000256" key="4">
    <source>
        <dbReference type="ARBA" id="ARBA00022679"/>
    </source>
</evidence>
<keyword evidence="4" id="KW-0808">Transferase</keyword>
<dbReference type="PANTHER" id="PTHR31595:SF57">
    <property type="entry name" value="OS04G0481900 PROTEIN"/>
    <property type="match status" value="1"/>
</dbReference>
<feature type="domain" description="Wax synthase" evidence="9">
    <location>
        <begin position="214"/>
        <end position="290"/>
    </location>
</feature>
<evidence type="ECO:0000313" key="11">
    <source>
        <dbReference type="Proteomes" id="UP000242180"/>
    </source>
</evidence>
<keyword evidence="11" id="KW-1185">Reference proteome</keyword>
<dbReference type="GO" id="GO:0008374">
    <property type="term" value="F:O-acyltransferase activity"/>
    <property type="evidence" value="ECO:0007669"/>
    <property type="project" value="InterPro"/>
</dbReference>
<protein>
    <recommendedName>
        <fullName evidence="9">Wax synthase domain-containing protein</fullName>
    </recommendedName>
</protein>
<dbReference type="InterPro" id="IPR044851">
    <property type="entry name" value="Wax_synthase"/>
</dbReference>
<feature type="transmembrane region" description="Helical" evidence="8">
    <location>
        <begin position="134"/>
        <end position="156"/>
    </location>
</feature>
<evidence type="ECO:0000259" key="9">
    <source>
        <dbReference type="Pfam" id="PF13813"/>
    </source>
</evidence>
<evidence type="ECO:0000256" key="6">
    <source>
        <dbReference type="ARBA" id="ARBA00022989"/>
    </source>
</evidence>
<dbReference type="InParanoid" id="A0A1X2HAR2"/>